<evidence type="ECO:0000313" key="1">
    <source>
        <dbReference type="EMBL" id="KAK9114360.1"/>
    </source>
</evidence>
<proteinExistence type="predicted"/>
<dbReference type="Proteomes" id="UP001420932">
    <property type="component" value="Unassembled WGS sequence"/>
</dbReference>
<evidence type="ECO:0000313" key="2">
    <source>
        <dbReference type="Proteomes" id="UP001420932"/>
    </source>
</evidence>
<protein>
    <submittedName>
        <fullName evidence="1">Uncharacterized protein</fullName>
    </submittedName>
</protein>
<keyword evidence="2" id="KW-1185">Reference proteome</keyword>
<dbReference type="EMBL" id="JBBNAF010000009">
    <property type="protein sequence ID" value="KAK9114360.1"/>
    <property type="molecule type" value="Genomic_DNA"/>
</dbReference>
<comment type="caution">
    <text evidence="1">The sequence shown here is derived from an EMBL/GenBank/DDBJ whole genome shotgun (WGS) entry which is preliminary data.</text>
</comment>
<organism evidence="1 2">
    <name type="scientific">Stephania yunnanensis</name>
    <dbReference type="NCBI Taxonomy" id="152371"/>
    <lineage>
        <taxon>Eukaryota</taxon>
        <taxon>Viridiplantae</taxon>
        <taxon>Streptophyta</taxon>
        <taxon>Embryophyta</taxon>
        <taxon>Tracheophyta</taxon>
        <taxon>Spermatophyta</taxon>
        <taxon>Magnoliopsida</taxon>
        <taxon>Ranunculales</taxon>
        <taxon>Menispermaceae</taxon>
        <taxon>Menispermoideae</taxon>
        <taxon>Cissampelideae</taxon>
        <taxon>Stephania</taxon>
    </lineage>
</organism>
<dbReference type="AlphaFoldDB" id="A0AAP0IFV5"/>
<reference evidence="1 2" key="1">
    <citation type="submission" date="2024-01" db="EMBL/GenBank/DDBJ databases">
        <title>Genome assemblies of Stephania.</title>
        <authorList>
            <person name="Yang L."/>
        </authorList>
    </citation>
    <scope>NUCLEOTIDE SEQUENCE [LARGE SCALE GENOMIC DNA]</scope>
    <source>
        <strain evidence="1">YNDBR</strain>
        <tissue evidence="1">Leaf</tissue>
    </source>
</reference>
<sequence>MEKWVPELKKAVLNAQKCLEDCKRVRGLACSMRDKNYMVHMPSGVMLFRQTKSFCG</sequence>
<name>A0AAP0IFV5_9MAGN</name>
<accession>A0AAP0IFV5</accession>
<gene>
    <name evidence="1" type="ORF">Syun_021157</name>
</gene>